<dbReference type="GO" id="GO:0004527">
    <property type="term" value="F:exonuclease activity"/>
    <property type="evidence" value="ECO:0007669"/>
    <property type="project" value="UniProtKB-KW"/>
</dbReference>
<proteinExistence type="predicted"/>
<dbReference type="KEGG" id="nbg:DV706_12305"/>
<keyword evidence="1" id="KW-0540">Nuclease</keyword>
<dbReference type="EMBL" id="CP031305">
    <property type="protein sequence ID" value="QCC55183.1"/>
    <property type="molecule type" value="Genomic_DNA"/>
</dbReference>
<dbReference type="GeneID" id="39852044"/>
<gene>
    <name evidence="1" type="ORF">DV706_12305</name>
</gene>
<reference evidence="1 2" key="1">
    <citation type="journal article" date="2019" name="Nat. Commun.">
        <title>A new type of DNA phosphorothioation-based antiviral system in archaea.</title>
        <authorList>
            <person name="Xiong L."/>
            <person name="Liu S."/>
            <person name="Chen S."/>
            <person name="Xiao Y."/>
            <person name="Zhu B."/>
            <person name="Gao Y."/>
            <person name="Zhang Y."/>
            <person name="Chen B."/>
            <person name="Luo J."/>
            <person name="Deng Z."/>
            <person name="Chen X."/>
            <person name="Wang L."/>
            <person name="Chen S."/>
        </authorList>
    </citation>
    <scope>NUCLEOTIDE SEQUENCE [LARGE SCALE GENOMIC DNA]</scope>
    <source>
        <strain evidence="1 2">JCM 10635</strain>
    </source>
</reference>
<keyword evidence="1" id="KW-0378">Hydrolase</keyword>
<dbReference type="Proteomes" id="UP000296822">
    <property type="component" value="Chromosome"/>
</dbReference>
<name>A0A4D6HML3_9EURY</name>
<protein>
    <submittedName>
        <fullName evidence="1">Exonuclease</fullName>
    </submittedName>
</protein>
<accession>A0A4D6HML3</accession>
<evidence type="ECO:0000313" key="2">
    <source>
        <dbReference type="Proteomes" id="UP000296822"/>
    </source>
</evidence>
<organism evidence="1 2">
    <name type="scientific">Natronorubrum bangense</name>
    <dbReference type="NCBI Taxonomy" id="61858"/>
    <lineage>
        <taxon>Archaea</taxon>
        <taxon>Methanobacteriati</taxon>
        <taxon>Methanobacteriota</taxon>
        <taxon>Stenosarchaea group</taxon>
        <taxon>Halobacteria</taxon>
        <taxon>Halobacteriales</taxon>
        <taxon>Natrialbaceae</taxon>
        <taxon>Natronorubrum</taxon>
    </lineage>
</organism>
<dbReference type="AlphaFoldDB" id="A0A4D6HML3"/>
<evidence type="ECO:0000313" key="1">
    <source>
        <dbReference type="EMBL" id="QCC55183.1"/>
    </source>
</evidence>
<sequence length="407" mass="42629">MATEGRSVESTSAPVSRTLESAGFVHIVARADGDALAASGLLARALAEHETPFQVSVDRTVAARTARVRDRTPAADDVTIAIGAIDTDVTRLETADRPATLAALDCVRELGTDPESVLALAGLVAADIEPGAGESEWVLETAQERGLVSRRPGVAVPTADPVDGLAHTTRLHASWSGTPDATRDALSRLGIDLDAPETLTTDDHRAIGSSVALDVVGAEAATAATAETIQRALRPYATPDHTFETVGGYADVLEATARTDPGTGAALALGHDVHEPALAVWREYGRRAHTALETASTSRYNGLFVVEINDGPVEAVARIAAACRSPEPTVLAIGEGRQQSADADSTEAAIVTRGDDPLGVTVEGVARELGDEGDSRAEYDIGHRRGYLRYDSARDNATIIEAVRELR</sequence>
<keyword evidence="1" id="KW-0269">Exonuclease</keyword>
<dbReference type="RefSeq" id="WP_006064385.1">
    <property type="nucleotide sequence ID" value="NZ_CP031305.1"/>
</dbReference>